<name>A0A2H5Y681_9CHLR</name>
<comment type="caution">
    <text evidence="1">The sequence shown here is derived from an EMBL/GenBank/DDBJ whole genome shotgun (WGS) entry which is preliminary data.</text>
</comment>
<dbReference type="EMBL" id="BEHY01000022">
    <property type="protein sequence ID" value="GBD08953.1"/>
    <property type="molecule type" value="Genomic_DNA"/>
</dbReference>
<accession>A0A2H5Y681</accession>
<organism evidence="1 2">
    <name type="scientific">Candidatus Thermoflexus japonica</name>
    <dbReference type="NCBI Taxonomy" id="2035417"/>
    <lineage>
        <taxon>Bacteria</taxon>
        <taxon>Bacillati</taxon>
        <taxon>Chloroflexota</taxon>
        <taxon>Thermoflexia</taxon>
        <taxon>Thermoflexales</taxon>
        <taxon>Thermoflexaceae</taxon>
        <taxon>Thermoflexus</taxon>
    </lineage>
</organism>
<evidence type="ECO:0000313" key="1">
    <source>
        <dbReference type="EMBL" id="GBD08953.1"/>
    </source>
</evidence>
<protein>
    <submittedName>
        <fullName evidence="1">Uncharacterized protein</fullName>
    </submittedName>
</protein>
<gene>
    <name evidence="1" type="ORF">HRbin22_01200</name>
</gene>
<dbReference type="Proteomes" id="UP000236642">
    <property type="component" value="Unassembled WGS sequence"/>
</dbReference>
<evidence type="ECO:0000313" key="2">
    <source>
        <dbReference type="Proteomes" id="UP000236642"/>
    </source>
</evidence>
<dbReference type="AlphaFoldDB" id="A0A2H5Y681"/>
<proteinExistence type="predicted"/>
<reference evidence="2" key="1">
    <citation type="submission" date="2017-09" db="EMBL/GenBank/DDBJ databases">
        <title>Metaegenomics of thermophilic ammonia-oxidizing enrichment culture.</title>
        <authorList>
            <person name="Kato S."/>
            <person name="Suzuki K."/>
        </authorList>
    </citation>
    <scope>NUCLEOTIDE SEQUENCE [LARGE SCALE GENOMIC DNA]</scope>
</reference>
<sequence>MKPETFRRIRPHLRRGLDGILIGLLALSLSASQPILSFEDRVSLQLSGRGFDLATWLLSVWWEKLILDTAAPQAFLDEAAQDRALRGFLHHLEAAQGAAADLEHRIAGPEPADPTILEELRRRWEAEHRKLEALRPLAEAILAEQLAVLLHREGLTLLGYPIPPVNLHLTAMPNLLVVSPRDRIVQQAALPLQADLTADEMDRIERRVDGAFNVSSLVVPLGGLALYPAMIMETPSISYLTEAVAHEWTHHWLFMWPLGWFYDRPETRTINETAADLVGKALGRAWLARFYPEDLPPPASHTDSPPAPEERPAFHFGRELAKTRTVVERLLARGEIRRAELYMEARRRVFLEHGYVIRKLNQAYFAFYGAYAAEEGAAGAEDPIGPRVRRLWEQSPSLRAFLFRIAWITDLAGLRRALGEDE</sequence>